<dbReference type="GO" id="GO:0006310">
    <property type="term" value="P:DNA recombination"/>
    <property type="evidence" value="ECO:0007669"/>
    <property type="project" value="UniProtKB-KW"/>
</dbReference>
<evidence type="ECO:0000259" key="5">
    <source>
        <dbReference type="PROSITE" id="PS51898"/>
    </source>
</evidence>
<dbReference type="GO" id="GO:0003677">
    <property type="term" value="F:DNA binding"/>
    <property type="evidence" value="ECO:0007669"/>
    <property type="project" value="UniProtKB-KW"/>
</dbReference>
<name>A0A4Z1BA54_9FLAO</name>
<dbReference type="Proteomes" id="UP000297998">
    <property type="component" value="Unassembled WGS sequence"/>
</dbReference>
<dbReference type="RefSeq" id="WP_135837059.1">
    <property type="nucleotide sequence ID" value="NZ_SRPE01000021.1"/>
</dbReference>
<dbReference type="EMBL" id="SRPE01000021">
    <property type="protein sequence ID" value="TGN21442.1"/>
    <property type="molecule type" value="Genomic_DNA"/>
</dbReference>
<evidence type="ECO:0000313" key="7">
    <source>
        <dbReference type="Proteomes" id="UP000297998"/>
    </source>
</evidence>
<dbReference type="InterPro" id="IPR050090">
    <property type="entry name" value="Tyrosine_recombinase_XerCD"/>
</dbReference>
<evidence type="ECO:0000313" key="6">
    <source>
        <dbReference type="EMBL" id="TGN21442.1"/>
    </source>
</evidence>
<accession>A0A4Z1BA54</accession>
<dbReference type="PROSITE" id="PS51898">
    <property type="entry name" value="TYR_RECOMBINASE"/>
    <property type="match status" value="1"/>
</dbReference>
<dbReference type="PANTHER" id="PTHR30349:SF64">
    <property type="entry name" value="PROPHAGE INTEGRASE INTD-RELATED"/>
    <property type="match status" value="1"/>
</dbReference>
<dbReference type="InterPro" id="IPR013762">
    <property type="entry name" value="Integrase-like_cat_sf"/>
</dbReference>
<dbReference type="InterPro" id="IPR011010">
    <property type="entry name" value="DNA_brk_join_enz"/>
</dbReference>
<dbReference type="InterPro" id="IPR002104">
    <property type="entry name" value="Integrase_catalytic"/>
</dbReference>
<dbReference type="Pfam" id="PF00589">
    <property type="entry name" value="Phage_integrase"/>
    <property type="match status" value="1"/>
</dbReference>
<dbReference type="Pfam" id="PF13495">
    <property type="entry name" value="Phage_int_SAM_4"/>
    <property type="match status" value="1"/>
</dbReference>
<dbReference type="SUPFAM" id="SSF56349">
    <property type="entry name" value="DNA breaking-rejoining enzymes"/>
    <property type="match status" value="1"/>
</dbReference>
<dbReference type="InterPro" id="IPR010998">
    <property type="entry name" value="Integrase_recombinase_N"/>
</dbReference>
<keyword evidence="3" id="KW-0238">DNA-binding</keyword>
<dbReference type="AlphaFoldDB" id="A0A4Z1BA54"/>
<dbReference type="GO" id="GO:0015074">
    <property type="term" value="P:DNA integration"/>
    <property type="evidence" value="ECO:0007669"/>
    <property type="project" value="UniProtKB-KW"/>
</dbReference>
<comment type="similarity">
    <text evidence="1">Belongs to the 'phage' integrase family.</text>
</comment>
<dbReference type="InterPro" id="IPR004107">
    <property type="entry name" value="Integrase_SAM-like_N"/>
</dbReference>
<evidence type="ECO:0000256" key="2">
    <source>
        <dbReference type="ARBA" id="ARBA00022908"/>
    </source>
</evidence>
<reference evidence="6 7" key="1">
    <citation type="submission" date="2019-03" db="EMBL/GenBank/DDBJ databases">
        <title>Empedobacter tilapiae sp. nov., isolated from an intestine of Nile tilapia Oreochromis niloticus.</title>
        <authorList>
            <person name="Kim Y.-O."/>
            <person name="Yoon J.-H."/>
        </authorList>
    </citation>
    <scope>NUCLEOTIDE SEQUENCE [LARGE SCALE GENOMIC DNA]</scope>
    <source>
        <strain evidence="6 7">MRS2</strain>
    </source>
</reference>
<dbReference type="Gene3D" id="1.10.150.130">
    <property type="match status" value="1"/>
</dbReference>
<evidence type="ECO:0000256" key="3">
    <source>
        <dbReference type="ARBA" id="ARBA00023125"/>
    </source>
</evidence>
<evidence type="ECO:0000256" key="1">
    <source>
        <dbReference type="ARBA" id="ARBA00008857"/>
    </source>
</evidence>
<proteinExistence type="inferred from homology"/>
<comment type="caution">
    <text evidence="6">The sequence shown here is derived from an EMBL/GenBank/DDBJ whole genome shotgun (WGS) entry which is preliminary data.</text>
</comment>
<organism evidence="6 7">
    <name type="scientific">Empedobacter tilapiae</name>
    <dbReference type="NCBI Taxonomy" id="2491114"/>
    <lineage>
        <taxon>Bacteria</taxon>
        <taxon>Pseudomonadati</taxon>
        <taxon>Bacteroidota</taxon>
        <taxon>Flavobacteriia</taxon>
        <taxon>Flavobacteriales</taxon>
        <taxon>Weeksellaceae</taxon>
        <taxon>Empedobacter</taxon>
    </lineage>
</organism>
<dbReference type="PANTHER" id="PTHR30349">
    <property type="entry name" value="PHAGE INTEGRASE-RELATED"/>
    <property type="match status" value="1"/>
</dbReference>
<dbReference type="Gene3D" id="1.10.443.10">
    <property type="entry name" value="Intergrase catalytic core"/>
    <property type="match status" value="1"/>
</dbReference>
<dbReference type="OrthoDB" id="9801717at2"/>
<keyword evidence="4" id="KW-0233">DNA recombination</keyword>
<keyword evidence="7" id="KW-1185">Reference proteome</keyword>
<keyword evidence="2" id="KW-0229">DNA integration</keyword>
<sequence>MDSETILKTLQNRLKLQRYANNTIKSYCSYAQVFLEQMEKYNSLDEIPISEIELFINTKVIQENISASYQRSLVGAIKKVFELVENQKIELNYLYPKRKVNKLPTFFSQEEVRNLLNATENLKHKAILTIIYSCGLRLSELINLKIADIKSESDLLLVRQSKGNKDRIVALPDKLLLLLREYYKVYQPKDFLFEGAKGDQYSERSVQLILKNAMNKAGVLSKGSVHTLRHSYATHLIKSGIDVRVVQELLGHNDIRTTMIYTHITDIDKKSTPSPLDFL</sequence>
<gene>
    <name evidence="6" type="ORF">E4J94_17435</name>
</gene>
<protein>
    <submittedName>
        <fullName evidence="6">Recombinase</fullName>
    </submittedName>
</protein>
<feature type="domain" description="Tyr recombinase" evidence="5">
    <location>
        <begin position="102"/>
        <end position="274"/>
    </location>
</feature>
<evidence type="ECO:0000256" key="4">
    <source>
        <dbReference type="ARBA" id="ARBA00023172"/>
    </source>
</evidence>